<gene>
    <name evidence="1" type="ORF">MTR64_07080</name>
</gene>
<keyword evidence="2" id="KW-1185">Reference proteome</keyword>
<name>A0ABT0B052_9SPHN</name>
<dbReference type="EMBL" id="JALHLE010000007">
    <property type="protein sequence ID" value="MCJ2178321.1"/>
    <property type="molecule type" value="Genomic_DNA"/>
</dbReference>
<dbReference type="SUPFAM" id="SSF46785">
    <property type="entry name" value="Winged helix' DNA-binding domain"/>
    <property type="match status" value="1"/>
</dbReference>
<dbReference type="Proteomes" id="UP001162880">
    <property type="component" value="Unassembled WGS sequence"/>
</dbReference>
<reference evidence="1" key="1">
    <citation type="submission" date="2022-03" db="EMBL/GenBank/DDBJ databases">
        <title>Identification of a novel bacterium isolated from mangrove sediments.</title>
        <authorList>
            <person name="Pan X."/>
        </authorList>
    </citation>
    <scope>NUCLEOTIDE SEQUENCE</scope>
    <source>
        <strain evidence="1">B2580</strain>
    </source>
</reference>
<dbReference type="InterPro" id="IPR036388">
    <property type="entry name" value="WH-like_DNA-bd_sf"/>
</dbReference>
<accession>A0ABT0B052</accession>
<proteinExistence type="predicted"/>
<comment type="caution">
    <text evidence="1">The sequence shown here is derived from an EMBL/GenBank/DDBJ whole genome shotgun (WGS) entry which is preliminary data.</text>
</comment>
<sequence length="334" mass="36211">MHDTEFHQPDFPYSSPGSGRGIGAGGLPVTLSIFADRAHLRAVMRDDAQAAGLKIATFASLADLSGGAARPLGDVVMVDCPQVDAEAFAALALLDLHAARCDVRLIVSTSVEALDDVFSCMDQSAPVLLVDPSRAERVIALGQVLAGFGQNRLRELSDDDRLMLLRLSDQVGQIAGKIERLAPDVSQVKDGGDSAFRFASQSYGSGSIADEIGALQKGRRYAARPPLPDARLVRKIIRQRQQRVRHFDPGLFADPAWDMLLDLTAARVEHKRVSVTSLCIASGVPPTTALRWIGQMVEAGLFARVCDDSDRRRAFIELTDRAADAMARYFAERE</sequence>
<evidence type="ECO:0000313" key="1">
    <source>
        <dbReference type="EMBL" id="MCJ2178321.1"/>
    </source>
</evidence>
<dbReference type="Gene3D" id="1.10.10.10">
    <property type="entry name" value="Winged helix-like DNA-binding domain superfamily/Winged helix DNA-binding domain"/>
    <property type="match status" value="1"/>
</dbReference>
<organism evidence="1 2">
    <name type="scientific">Novosphingobium album</name>
    <name type="common">ex Hu et al. 2023</name>
    <dbReference type="NCBI Taxonomy" id="2930093"/>
    <lineage>
        <taxon>Bacteria</taxon>
        <taxon>Pseudomonadati</taxon>
        <taxon>Pseudomonadota</taxon>
        <taxon>Alphaproteobacteria</taxon>
        <taxon>Sphingomonadales</taxon>
        <taxon>Sphingomonadaceae</taxon>
        <taxon>Novosphingobium</taxon>
    </lineage>
</organism>
<protein>
    <submittedName>
        <fullName evidence="1">MarR family transcriptional regulator</fullName>
    </submittedName>
</protein>
<dbReference type="InterPro" id="IPR036390">
    <property type="entry name" value="WH_DNA-bd_sf"/>
</dbReference>
<evidence type="ECO:0000313" key="2">
    <source>
        <dbReference type="Proteomes" id="UP001162880"/>
    </source>
</evidence>
<dbReference type="RefSeq" id="WP_243992241.1">
    <property type="nucleotide sequence ID" value="NZ_JALHLE010000007.1"/>
</dbReference>